<dbReference type="STRING" id="623744.A0A553N5Z9"/>
<feature type="compositionally biased region" description="Basic and acidic residues" evidence="1">
    <location>
        <begin position="676"/>
        <end position="702"/>
    </location>
</feature>
<feature type="compositionally biased region" description="Basic and acidic residues" evidence="1">
    <location>
        <begin position="334"/>
        <end position="349"/>
    </location>
</feature>
<dbReference type="InterPro" id="IPR029625">
    <property type="entry name" value="FAM169"/>
</dbReference>
<feature type="compositionally biased region" description="Basic and acidic residues" evidence="1">
    <location>
        <begin position="592"/>
        <end position="608"/>
    </location>
</feature>
<dbReference type="EMBL" id="SRMA01027019">
    <property type="protein sequence ID" value="TRY60833.1"/>
    <property type="molecule type" value="Genomic_DNA"/>
</dbReference>
<comment type="caution">
    <text evidence="2">The sequence shown here is derived from an EMBL/GenBank/DDBJ whole genome shotgun (WGS) entry which is preliminary data.</text>
</comment>
<gene>
    <name evidence="2" type="ORF">DNTS_003166</name>
</gene>
<feature type="compositionally biased region" description="Acidic residues" evidence="1">
    <location>
        <begin position="454"/>
        <end position="521"/>
    </location>
</feature>
<keyword evidence="3" id="KW-1185">Reference proteome</keyword>
<reference evidence="2 3" key="1">
    <citation type="journal article" date="2019" name="Sci. Data">
        <title>Hybrid genome assembly and annotation of Danionella translucida.</title>
        <authorList>
            <person name="Kadobianskyi M."/>
            <person name="Schulze L."/>
            <person name="Schuelke M."/>
            <person name="Judkewitz B."/>
        </authorList>
    </citation>
    <scope>NUCLEOTIDE SEQUENCE [LARGE SCALE GENOMIC DNA]</scope>
    <source>
        <strain evidence="2 3">Bolton</strain>
    </source>
</reference>
<feature type="compositionally biased region" description="Low complexity" evidence="1">
    <location>
        <begin position="355"/>
        <end position="364"/>
    </location>
</feature>
<evidence type="ECO:0000256" key="1">
    <source>
        <dbReference type="SAM" id="MobiDB-lite"/>
    </source>
</evidence>
<feature type="region of interest" description="Disordered" evidence="1">
    <location>
        <begin position="324"/>
        <end position="550"/>
    </location>
</feature>
<dbReference type="OrthoDB" id="8954808at2759"/>
<evidence type="ECO:0000313" key="3">
    <source>
        <dbReference type="Proteomes" id="UP000316079"/>
    </source>
</evidence>
<sequence>MQLDGIPCGCVGVWCTRGLGKFCPNLHEQTALQQPGQLRVPHFGQQQEAVALFLVNQWYTLEDILRTSNPEREGLVEVRSVGERIVLYVLNRIIYRTVEKGSNDVPFLCHEEDEFAKILWKNGKAKAHRGNGHGLQMLEDYVDSFKDDELGLKYPLTTPMRKVCSQYLKRYPADVGLLWEVEGVGGPYQKEKVANKLATVMEYSWAPEKSTNGQVTEVEMTEEILDITADPDAVVPVAKEQANEGACDEEVCEPLTSEAPEEKILVAEVNGEMILEDSEKSPEPEADAELNQPEVEAVVQNGADEMMEVDLEAKEDLVETIGEPVELEDMEQIDQEKQEAEVEVEEKQEAGLTGENEAAANEEAVSVIKENVEKEAVPVVEEDTVPAMEEEVTHAALTLEEEAGPAAEDEAGPAAEDEAAAPPAAEDEAARPAAEDEDAARPAAEDEATAPSAAEDEAAAPPAAEEEAAAPPAAEEEAAAPPAAEEEAAAPPAAEDEAAAPPAAEDEATAPPAVEEEAASVEEERAAPAAVKEASPAMEEGAAPAVEAIKDSVLPPEAPVLQTEPMECVSSVQTSDRITLEEEIMMETNQGDNKETLKCETDGKREETTTTEDEDEKDKSAEDSPSGVRVLRRGICKPVPPTPKKTSIRLSKAVVVLEASEKFDDAKEEEEQLMSIEEKASTEEDEAIEHNSEEEPPVIDRRVLRRKTKIIQSTPTKAKRRSKN</sequence>
<feature type="region of interest" description="Disordered" evidence="1">
    <location>
        <begin position="586"/>
        <end position="646"/>
    </location>
</feature>
<feature type="compositionally biased region" description="Acidic residues" evidence="1">
    <location>
        <begin position="399"/>
        <end position="419"/>
    </location>
</feature>
<proteinExistence type="predicted"/>
<dbReference type="AlphaFoldDB" id="A0A553N5Z9"/>
<dbReference type="PANTHER" id="PTHR22442">
    <property type="match status" value="1"/>
</dbReference>
<protein>
    <submittedName>
        <fullName evidence="2">Uncharacterized protein</fullName>
    </submittedName>
</protein>
<dbReference type="Proteomes" id="UP000316079">
    <property type="component" value="Unassembled WGS sequence"/>
</dbReference>
<feature type="compositionally biased region" description="Acidic residues" evidence="1">
    <location>
        <begin position="380"/>
        <end position="390"/>
    </location>
</feature>
<evidence type="ECO:0000313" key="2">
    <source>
        <dbReference type="EMBL" id="TRY60833.1"/>
    </source>
</evidence>
<accession>A0A553N5Z9</accession>
<feature type="compositionally biased region" description="Low complexity" evidence="1">
    <location>
        <begin position="527"/>
        <end position="537"/>
    </location>
</feature>
<dbReference type="PANTHER" id="PTHR22442:SF3">
    <property type="entry name" value="SOLUBLE LAMIN-ASSOCIATED PROTEIN OF 75 KDA"/>
    <property type="match status" value="1"/>
</dbReference>
<name>A0A553N5Z9_9TELE</name>
<organism evidence="2 3">
    <name type="scientific">Danionella cerebrum</name>
    <dbReference type="NCBI Taxonomy" id="2873325"/>
    <lineage>
        <taxon>Eukaryota</taxon>
        <taxon>Metazoa</taxon>
        <taxon>Chordata</taxon>
        <taxon>Craniata</taxon>
        <taxon>Vertebrata</taxon>
        <taxon>Euteleostomi</taxon>
        <taxon>Actinopterygii</taxon>
        <taxon>Neopterygii</taxon>
        <taxon>Teleostei</taxon>
        <taxon>Ostariophysi</taxon>
        <taxon>Cypriniformes</taxon>
        <taxon>Danionidae</taxon>
        <taxon>Danioninae</taxon>
        <taxon>Danionella</taxon>
    </lineage>
</organism>
<feature type="region of interest" description="Disordered" evidence="1">
    <location>
        <begin position="663"/>
        <end position="724"/>
    </location>
</feature>
<feature type="compositionally biased region" description="Basic and acidic residues" evidence="1">
    <location>
        <begin position="428"/>
        <end position="444"/>
    </location>
</feature>